<comment type="caution">
    <text evidence="2">The sequence shown here is derived from an EMBL/GenBank/DDBJ whole genome shotgun (WGS) entry which is preliminary data.</text>
</comment>
<evidence type="ECO:0000313" key="3">
    <source>
        <dbReference type="Proteomes" id="UP001215712"/>
    </source>
</evidence>
<evidence type="ECO:0000313" key="2">
    <source>
        <dbReference type="EMBL" id="KAJ5726810.1"/>
    </source>
</evidence>
<proteinExistence type="predicted"/>
<feature type="region of interest" description="Disordered" evidence="1">
    <location>
        <begin position="68"/>
        <end position="92"/>
    </location>
</feature>
<feature type="compositionally biased region" description="Polar residues" evidence="1">
    <location>
        <begin position="81"/>
        <end position="92"/>
    </location>
</feature>
<dbReference type="Proteomes" id="UP001215712">
    <property type="component" value="Unassembled WGS sequence"/>
</dbReference>
<name>A0AAD6MVT3_9EURO</name>
<gene>
    <name evidence="2" type="ORF">N7493_005837</name>
</gene>
<accession>A0AAD6MVT3</accession>
<sequence length="117" mass="13434">MVTFNLQILRKVEAPDKDNETIFSEFQDPERITLVHRIFNIMGNAEMPRSNLFLLWFSSKEQLEHIARESEDCDPDSSSSVNTKYLMNGHPTSQSDYPTCEWLPTPLGTQVSKEILG</sequence>
<protein>
    <submittedName>
        <fullName evidence="2">Uncharacterized protein</fullName>
    </submittedName>
</protein>
<reference evidence="2" key="1">
    <citation type="journal article" date="2023" name="IMA Fungus">
        <title>Comparative genomic study of the Penicillium genus elucidates a diverse pangenome and 15 lateral gene transfer events.</title>
        <authorList>
            <person name="Petersen C."/>
            <person name="Sorensen T."/>
            <person name="Nielsen M.R."/>
            <person name="Sondergaard T.E."/>
            <person name="Sorensen J.L."/>
            <person name="Fitzpatrick D.A."/>
            <person name="Frisvad J.C."/>
            <person name="Nielsen K.L."/>
        </authorList>
    </citation>
    <scope>NUCLEOTIDE SEQUENCE</scope>
    <source>
        <strain evidence="2">IBT 17514</strain>
    </source>
</reference>
<organism evidence="2 3">
    <name type="scientific">Penicillium malachiteum</name>
    <dbReference type="NCBI Taxonomy" id="1324776"/>
    <lineage>
        <taxon>Eukaryota</taxon>
        <taxon>Fungi</taxon>
        <taxon>Dikarya</taxon>
        <taxon>Ascomycota</taxon>
        <taxon>Pezizomycotina</taxon>
        <taxon>Eurotiomycetes</taxon>
        <taxon>Eurotiomycetidae</taxon>
        <taxon>Eurotiales</taxon>
        <taxon>Aspergillaceae</taxon>
        <taxon>Penicillium</taxon>
    </lineage>
</organism>
<reference evidence="2" key="2">
    <citation type="submission" date="2023-01" db="EMBL/GenBank/DDBJ databases">
        <authorList>
            <person name="Petersen C."/>
        </authorList>
    </citation>
    <scope>NUCLEOTIDE SEQUENCE</scope>
    <source>
        <strain evidence="2">IBT 17514</strain>
    </source>
</reference>
<dbReference type="AlphaFoldDB" id="A0AAD6MVT3"/>
<dbReference type="EMBL" id="JAQJAN010000007">
    <property type="protein sequence ID" value="KAJ5726810.1"/>
    <property type="molecule type" value="Genomic_DNA"/>
</dbReference>
<keyword evidence="3" id="KW-1185">Reference proteome</keyword>
<evidence type="ECO:0000256" key="1">
    <source>
        <dbReference type="SAM" id="MobiDB-lite"/>
    </source>
</evidence>